<evidence type="ECO:0000313" key="2">
    <source>
        <dbReference type="Proteomes" id="UP000594263"/>
    </source>
</evidence>
<dbReference type="AlphaFoldDB" id="A0A7N0VHS3"/>
<protein>
    <submittedName>
        <fullName evidence="1">Uncharacterized protein</fullName>
    </submittedName>
</protein>
<evidence type="ECO:0000313" key="1">
    <source>
        <dbReference type="EnsemblPlants" id="Kaladp0766s0011.1.v1.1"/>
    </source>
</evidence>
<sequence length="78" mass="8547">MSASTLLARLESFELISVVDLDDLRIDSDDSRVTSRFRAGGGGRFGDYSFGIASVMGARLYESISISLMGVSLYIFHF</sequence>
<dbReference type="Proteomes" id="UP000594263">
    <property type="component" value="Unplaced"/>
</dbReference>
<reference evidence="1" key="1">
    <citation type="submission" date="2021-01" db="UniProtKB">
        <authorList>
            <consortium name="EnsemblPlants"/>
        </authorList>
    </citation>
    <scope>IDENTIFICATION</scope>
</reference>
<proteinExistence type="predicted"/>
<accession>A0A7N0VHS3</accession>
<keyword evidence="2" id="KW-1185">Reference proteome</keyword>
<dbReference type="EnsemblPlants" id="Kaladp0766s0011.1.v1.1">
    <property type="protein sequence ID" value="Kaladp0766s0011.1.v1.1"/>
    <property type="gene ID" value="Kaladp0766s0011.v1.1"/>
</dbReference>
<dbReference type="Gramene" id="Kaladp0766s0011.1.v1.1">
    <property type="protein sequence ID" value="Kaladp0766s0011.1.v1.1"/>
    <property type="gene ID" value="Kaladp0766s0011.v1.1"/>
</dbReference>
<name>A0A7N0VHS3_KALFE</name>
<organism evidence="1 2">
    <name type="scientific">Kalanchoe fedtschenkoi</name>
    <name type="common">Lavender scallops</name>
    <name type="synonym">South American air plant</name>
    <dbReference type="NCBI Taxonomy" id="63787"/>
    <lineage>
        <taxon>Eukaryota</taxon>
        <taxon>Viridiplantae</taxon>
        <taxon>Streptophyta</taxon>
        <taxon>Embryophyta</taxon>
        <taxon>Tracheophyta</taxon>
        <taxon>Spermatophyta</taxon>
        <taxon>Magnoliopsida</taxon>
        <taxon>eudicotyledons</taxon>
        <taxon>Gunneridae</taxon>
        <taxon>Pentapetalae</taxon>
        <taxon>Saxifragales</taxon>
        <taxon>Crassulaceae</taxon>
        <taxon>Kalanchoe</taxon>
    </lineage>
</organism>